<proteinExistence type="predicted"/>
<dbReference type="EMBL" id="JYNE01000023">
    <property type="protein sequence ID" value="KNH02194.1"/>
    <property type="molecule type" value="Genomic_DNA"/>
</dbReference>
<reference evidence="1" key="1">
    <citation type="submission" date="2015-02" db="EMBL/GenBank/DDBJ databases">
        <authorList>
            <person name="Chooi Y.-H."/>
        </authorList>
    </citation>
    <scope>NUCLEOTIDE SEQUENCE [LARGE SCALE GENOMIC DNA]</scope>
    <source>
        <strain evidence="1">LAMA 915</strain>
    </source>
</reference>
<comment type="caution">
    <text evidence="1">The sequence shown here is derived from an EMBL/GenBank/DDBJ whole genome shotgun (WGS) entry which is preliminary data.</text>
</comment>
<dbReference type="PATRIC" id="fig|1306953.7.peg.2522"/>
<dbReference type="AlphaFoldDB" id="A0A0L1KEA3"/>
<organism evidence="1 2">
    <name type="scientific">Qipengyuania citrea LAMA 915</name>
    <dbReference type="NCBI Taxonomy" id="1306953"/>
    <lineage>
        <taxon>Bacteria</taxon>
        <taxon>Pseudomonadati</taxon>
        <taxon>Pseudomonadota</taxon>
        <taxon>Alphaproteobacteria</taxon>
        <taxon>Sphingomonadales</taxon>
        <taxon>Erythrobacteraceae</taxon>
        <taxon>Qipengyuania</taxon>
    </lineage>
</organism>
<sequence>MNDHQTARDSSRDGFVVRDELPADLPILEEELLWLTDLLATLLSPGPKESPDND</sequence>
<accession>A0A0L1KEA3</accession>
<evidence type="ECO:0000313" key="2">
    <source>
        <dbReference type="Proteomes" id="UP000037446"/>
    </source>
</evidence>
<dbReference type="Proteomes" id="UP000037446">
    <property type="component" value="Unassembled WGS sequence"/>
</dbReference>
<name>A0A0L1KEA3_9SPHN</name>
<evidence type="ECO:0000313" key="1">
    <source>
        <dbReference type="EMBL" id="KNH02194.1"/>
    </source>
</evidence>
<protein>
    <submittedName>
        <fullName evidence="1">Uncharacterized protein</fullName>
    </submittedName>
</protein>
<gene>
    <name evidence="1" type="ORF">J121_2438</name>
</gene>